<reference evidence="2 3" key="1">
    <citation type="journal article" date="2018" name="IMA Fungus">
        <title>IMA Genome-F 9: Draft genome sequence of Annulohypoxylon stygium, Aspergillus mulundensis, Berkeleyomyces basicola (syn. Thielaviopsis basicola), Ceratocystis smalleyi, two Cercospora beticola strains, Coleophoma cylindrospora, Fusarium fracticaudum, Phialophora cf. hyalina, and Morchella septimelata.</title>
        <authorList>
            <person name="Wingfield B.D."/>
            <person name="Bills G.F."/>
            <person name="Dong Y."/>
            <person name="Huang W."/>
            <person name="Nel W.J."/>
            <person name="Swalarsk-Parry B.S."/>
            <person name="Vaghefi N."/>
            <person name="Wilken P.M."/>
            <person name="An Z."/>
            <person name="de Beer Z.W."/>
            <person name="De Vos L."/>
            <person name="Chen L."/>
            <person name="Duong T.A."/>
            <person name="Gao Y."/>
            <person name="Hammerbacher A."/>
            <person name="Kikkert J.R."/>
            <person name="Li Y."/>
            <person name="Li H."/>
            <person name="Li K."/>
            <person name="Li Q."/>
            <person name="Liu X."/>
            <person name="Ma X."/>
            <person name="Naidoo K."/>
            <person name="Pethybridge S.J."/>
            <person name="Sun J."/>
            <person name="Steenkamp E.T."/>
            <person name="van der Nest M.A."/>
            <person name="van Wyk S."/>
            <person name="Wingfield M.J."/>
            <person name="Xiong C."/>
            <person name="Yue Q."/>
            <person name="Zhang X."/>
        </authorList>
    </citation>
    <scope>NUCLEOTIDE SEQUENCE [LARGE SCALE GENOMIC DNA]</scope>
    <source>
        <strain evidence="2 3">BP6252</strain>
    </source>
</reference>
<proteinExistence type="predicted"/>
<keyword evidence="3" id="KW-1185">Reference proteome</keyword>
<organism evidence="2 3">
    <name type="scientific">Coleophoma cylindrospora</name>
    <dbReference type="NCBI Taxonomy" id="1849047"/>
    <lineage>
        <taxon>Eukaryota</taxon>
        <taxon>Fungi</taxon>
        <taxon>Dikarya</taxon>
        <taxon>Ascomycota</taxon>
        <taxon>Pezizomycotina</taxon>
        <taxon>Leotiomycetes</taxon>
        <taxon>Helotiales</taxon>
        <taxon>Dermateaceae</taxon>
        <taxon>Coleophoma</taxon>
    </lineage>
</organism>
<gene>
    <name evidence="2" type="ORF">BP6252_10899</name>
</gene>
<dbReference type="PANTHER" id="PTHR24148:SF64">
    <property type="entry name" value="HETEROKARYON INCOMPATIBILITY DOMAIN-CONTAINING PROTEIN"/>
    <property type="match status" value="1"/>
</dbReference>
<dbReference type="STRING" id="1849047.A0A3D8QPH7"/>
<accession>A0A3D8QPH7</accession>
<dbReference type="InterPro" id="IPR010730">
    <property type="entry name" value="HET"/>
</dbReference>
<dbReference type="Pfam" id="PF26639">
    <property type="entry name" value="Het-6_barrel"/>
    <property type="match status" value="1"/>
</dbReference>
<name>A0A3D8QPH7_9HELO</name>
<dbReference type="PANTHER" id="PTHR24148">
    <property type="entry name" value="ANKYRIN REPEAT DOMAIN-CONTAINING PROTEIN 39 HOMOLOG-RELATED"/>
    <property type="match status" value="1"/>
</dbReference>
<feature type="domain" description="Heterokaryon incompatibility" evidence="1">
    <location>
        <begin position="43"/>
        <end position="247"/>
    </location>
</feature>
<dbReference type="Proteomes" id="UP000256645">
    <property type="component" value="Unassembled WGS sequence"/>
</dbReference>
<evidence type="ECO:0000259" key="1">
    <source>
        <dbReference type="Pfam" id="PF06985"/>
    </source>
</evidence>
<dbReference type="Pfam" id="PF06985">
    <property type="entry name" value="HET"/>
    <property type="match status" value="1"/>
</dbReference>
<dbReference type="OrthoDB" id="2157530at2759"/>
<dbReference type="EMBL" id="PDLM01000013">
    <property type="protein sequence ID" value="RDW63354.1"/>
    <property type="molecule type" value="Genomic_DNA"/>
</dbReference>
<evidence type="ECO:0000313" key="3">
    <source>
        <dbReference type="Proteomes" id="UP000256645"/>
    </source>
</evidence>
<protein>
    <recommendedName>
        <fullName evidence="1">Heterokaryon incompatibility domain-containing protein</fullName>
    </recommendedName>
</protein>
<comment type="caution">
    <text evidence="2">The sequence shown here is derived from an EMBL/GenBank/DDBJ whole genome shotgun (WGS) entry which is preliminary data.</text>
</comment>
<dbReference type="AlphaFoldDB" id="A0A3D8QPH7"/>
<sequence length="758" mass="85910">MENDLYFDLQSREIRLVKLLKGQWSDELRCVLYHAPLANRPIYKALSYSWGLAGKPRVVLLNGFKHFVTVSLESALRRLRQNDDDVSIWVDALCINQSNNSERTRQVGLMHEIYSSAEEVVIYLGEVSDQSSVRSTRQTLKRDTDSTSMTTFAYNDTDREKLDLFRSRCSANQSPTMISKSIKKIDYAFDVFCLLRCLAEGQHLERILPNDSGSQQITVSEYQRKLFEALRSIMNARWWDRIWVIQEVIVPQNISIIYGPMVAPWEMFVDAARLCFAGGTSTTLSSFPRENMIVLEFFRRQVLDIDRMRHLWRSGKQPALLSLLRRFSGRKATDDRDKVYALLNLARDGLSFIPDYSQDVSAVFQTTVLEIIKQSTKLNVLSGDLGRKDRQDLPSWVPDWSAAYDDLDRRRADDTENYDATQGSQLYVVDEDAGRWSGVREYLKPGPVIPKKGEAQSVAVERTYNDALGTSEWTKYLVTSISDETLSEDDCLSAIECFYTSRGNPGYLRNYDRGVVSLSGICIDSISITGEVSFSDEDLSIIVPSWAFLVKTHADSLVYHGGPYGVQEAFLSTLCADIVRTGSGSEARARRTNEYEHSGFRAPWITGYHQNLIAKWLLQLKDLQPGFVDHLAIEDMLKDLGDLELPASPDLVASIDASIRSASVRRTFFITDKGYIGLGPAKMDVGDSLYIVLGCRTPLILRRGSATPTQGQLPWPVYHVVGDCYAHGLMDGEAMEMWRKFFLENETNARFRGRVHLV</sequence>
<evidence type="ECO:0000313" key="2">
    <source>
        <dbReference type="EMBL" id="RDW63354.1"/>
    </source>
</evidence>
<dbReference type="InterPro" id="IPR052895">
    <property type="entry name" value="HetReg/Transcr_Mod"/>
</dbReference>